<dbReference type="EMBL" id="BRXS01000001">
    <property type="protein sequence ID" value="GLC24280.1"/>
    <property type="molecule type" value="Genomic_DNA"/>
</dbReference>
<name>A0AA37V0D9_9BACT</name>
<proteinExistence type="inferred from homology"/>
<evidence type="ECO:0000256" key="4">
    <source>
        <dbReference type="ARBA" id="ARBA00023239"/>
    </source>
</evidence>
<dbReference type="InterPro" id="IPR015892">
    <property type="entry name" value="Carbonic_anhydrase_CS"/>
</dbReference>
<keyword evidence="2 6" id="KW-0479">Metal-binding</keyword>
<evidence type="ECO:0000256" key="2">
    <source>
        <dbReference type="ARBA" id="ARBA00022723"/>
    </source>
</evidence>
<gene>
    <name evidence="8" type="ORF">rosag_07930</name>
</gene>
<evidence type="ECO:0000256" key="5">
    <source>
        <dbReference type="ARBA" id="ARBA00048348"/>
    </source>
</evidence>
<dbReference type="FunFam" id="3.40.1050.10:FF:000001">
    <property type="entry name" value="Carbonic anhydrase"/>
    <property type="match status" value="1"/>
</dbReference>
<dbReference type="GO" id="GO:0008270">
    <property type="term" value="F:zinc ion binding"/>
    <property type="evidence" value="ECO:0007669"/>
    <property type="project" value="UniProtKB-UniRule"/>
</dbReference>
<evidence type="ECO:0000256" key="6">
    <source>
        <dbReference type="PIRSR" id="PIRSR601765-1"/>
    </source>
</evidence>
<dbReference type="SUPFAM" id="SSF53056">
    <property type="entry name" value="beta-carbonic anhydrase, cab"/>
    <property type="match status" value="1"/>
</dbReference>
<evidence type="ECO:0000313" key="9">
    <source>
        <dbReference type="Proteomes" id="UP001161325"/>
    </source>
</evidence>
<feature type="binding site" evidence="6">
    <location>
        <position position="107"/>
    </location>
    <ligand>
        <name>Zn(2+)</name>
        <dbReference type="ChEBI" id="CHEBI:29105"/>
    </ligand>
</feature>
<reference evidence="8" key="1">
    <citation type="submission" date="2022-08" db="EMBL/GenBank/DDBJ databases">
        <title>Draft genome sequencing of Roseisolibacter agri AW1220.</title>
        <authorList>
            <person name="Tobiishi Y."/>
            <person name="Tonouchi A."/>
        </authorList>
    </citation>
    <scope>NUCLEOTIDE SEQUENCE</scope>
    <source>
        <strain evidence="8">AW1220</strain>
    </source>
</reference>
<comment type="catalytic activity">
    <reaction evidence="5 7">
        <text>hydrogencarbonate + H(+) = CO2 + H2O</text>
        <dbReference type="Rhea" id="RHEA:10748"/>
        <dbReference type="ChEBI" id="CHEBI:15377"/>
        <dbReference type="ChEBI" id="CHEBI:15378"/>
        <dbReference type="ChEBI" id="CHEBI:16526"/>
        <dbReference type="ChEBI" id="CHEBI:17544"/>
        <dbReference type="EC" id="4.2.1.1"/>
    </reaction>
</comment>
<evidence type="ECO:0000256" key="1">
    <source>
        <dbReference type="ARBA" id="ARBA00006217"/>
    </source>
</evidence>
<evidence type="ECO:0000256" key="3">
    <source>
        <dbReference type="ARBA" id="ARBA00022833"/>
    </source>
</evidence>
<feature type="binding site" evidence="6">
    <location>
        <position position="48"/>
    </location>
    <ligand>
        <name>Zn(2+)</name>
        <dbReference type="ChEBI" id="CHEBI:29105"/>
    </ligand>
</feature>
<dbReference type="SMART" id="SM00947">
    <property type="entry name" value="Pro_CA"/>
    <property type="match status" value="1"/>
</dbReference>
<feature type="binding site" evidence="6">
    <location>
        <position position="104"/>
    </location>
    <ligand>
        <name>Zn(2+)</name>
        <dbReference type="ChEBI" id="CHEBI:29105"/>
    </ligand>
</feature>
<evidence type="ECO:0000313" key="8">
    <source>
        <dbReference type="EMBL" id="GLC24280.1"/>
    </source>
</evidence>
<accession>A0AA37V0D9</accession>
<keyword evidence="4 7" id="KW-0456">Lyase</keyword>
<dbReference type="PROSITE" id="PS00705">
    <property type="entry name" value="PROK_CO2_ANHYDRASE_2"/>
    <property type="match status" value="1"/>
</dbReference>
<comment type="similarity">
    <text evidence="1 7">Belongs to the beta-class carbonic anhydrase family.</text>
</comment>
<dbReference type="GO" id="GO:0015976">
    <property type="term" value="P:carbon utilization"/>
    <property type="evidence" value="ECO:0007669"/>
    <property type="project" value="InterPro"/>
</dbReference>
<organism evidence="8 9">
    <name type="scientific">Roseisolibacter agri</name>
    <dbReference type="NCBI Taxonomy" id="2014610"/>
    <lineage>
        <taxon>Bacteria</taxon>
        <taxon>Pseudomonadati</taxon>
        <taxon>Gemmatimonadota</taxon>
        <taxon>Gemmatimonadia</taxon>
        <taxon>Gemmatimonadales</taxon>
        <taxon>Gemmatimonadaceae</taxon>
        <taxon>Roseisolibacter</taxon>
    </lineage>
</organism>
<dbReference type="Gene3D" id="3.40.1050.10">
    <property type="entry name" value="Carbonic anhydrase"/>
    <property type="match status" value="1"/>
</dbReference>
<protein>
    <recommendedName>
        <fullName evidence="7">Carbonic anhydrase</fullName>
        <ecNumber evidence="7">4.2.1.1</ecNumber>
    </recommendedName>
    <alternativeName>
        <fullName evidence="7">Carbonate dehydratase</fullName>
    </alternativeName>
</protein>
<comment type="caution">
    <text evidence="8">The sequence shown here is derived from an EMBL/GenBank/DDBJ whole genome shotgun (WGS) entry which is preliminary data.</text>
</comment>
<dbReference type="InterPro" id="IPR036874">
    <property type="entry name" value="Carbonic_anhydrase_sf"/>
</dbReference>
<comment type="cofactor">
    <cofactor evidence="6">
        <name>Zn(2+)</name>
        <dbReference type="ChEBI" id="CHEBI:29105"/>
    </cofactor>
    <text evidence="6">Binds 1 zinc ion per subunit.</text>
</comment>
<keyword evidence="3 6" id="KW-0862">Zinc</keyword>
<keyword evidence="9" id="KW-1185">Reference proteome</keyword>
<dbReference type="PANTHER" id="PTHR11002">
    <property type="entry name" value="CARBONIC ANHYDRASE"/>
    <property type="match status" value="1"/>
</dbReference>
<sequence>MESPVSRLPHHALLENNRRWVRERTAEDPEFFRRRAARHEPRYLWIGCSDARVPADVITGTEPGEMFVHRNIANQVVPGDANLLAVLQYAVEALGVQDVIVCGHEECGGVKAALGAAAPPAVDQWLMHVRTVARLHDEELQALPPGDARIVRLVELNVREQVYNLSRTPVVQRAWARGQTLRIHGLVYGLHEGLLRDTGVTMDGSPLIGSAPIGAPSGAPNALPGLRHRQVEELRAG</sequence>
<dbReference type="Proteomes" id="UP001161325">
    <property type="component" value="Unassembled WGS sequence"/>
</dbReference>
<dbReference type="Pfam" id="PF00484">
    <property type="entry name" value="Pro_CA"/>
    <property type="match status" value="1"/>
</dbReference>
<feature type="binding site" evidence="6">
    <location>
        <position position="50"/>
    </location>
    <ligand>
        <name>Zn(2+)</name>
        <dbReference type="ChEBI" id="CHEBI:29105"/>
    </ligand>
</feature>
<dbReference type="InterPro" id="IPR001765">
    <property type="entry name" value="Carbonic_anhydrase"/>
</dbReference>
<comment type="function">
    <text evidence="7">Reversible hydration of carbon dioxide.</text>
</comment>
<dbReference type="PANTHER" id="PTHR11002:SF76">
    <property type="entry name" value="CARBONIC ANHYDRASE"/>
    <property type="match status" value="1"/>
</dbReference>
<dbReference type="CDD" id="cd00883">
    <property type="entry name" value="beta_CA_cladeA"/>
    <property type="match status" value="1"/>
</dbReference>
<dbReference type="GO" id="GO:0004089">
    <property type="term" value="F:carbonate dehydratase activity"/>
    <property type="evidence" value="ECO:0007669"/>
    <property type="project" value="UniProtKB-UniRule"/>
</dbReference>
<evidence type="ECO:0000256" key="7">
    <source>
        <dbReference type="RuleBase" id="RU003956"/>
    </source>
</evidence>
<dbReference type="AlphaFoldDB" id="A0AA37V0D9"/>
<dbReference type="EC" id="4.2.1.1" evidence="7"/>